<dbReference type="Proteomes" id="UP000799428">
    <property type="component" value="Unassembled WGS sequence"/>
</dbReference>
<sequence>MVSVLRHSTSTDIPHSRTLNDVQPFPTSLEIFALFCSFSHILALSLALSRLKLLLYIHNTHSHYRKMKRKISSSDYEPSSLWIPRSAKRVKMTMDPPSGVPATRSQTVSARQPTVKSSAKIGVTKTTSKTSATSSRRAKPASSSKTEYVEQADGIRRTARARLSIIHVPEDAEPFPNFEPLIFEGSSQSAMDTYHSLSGLEPLSDPTENMVVAQCNMKLDDDYIAHIDKSYKISDLDRADETMVHVYEAFRVVRCVQAYAERKLGHSKPGSKDKVRPFYRSIKNYLDRTNKQTPGLLRIVSPWRLRRELIVYLQFDTKENFGDATDRLVRKLERHWASIINLIVKILCVMHKRSGRLTRGPEQRFEAKANVGA</sequence>
<proteinExistence type="predicted"/>
<dbReference type="EMBL" id="MU005772">
    <property type="protein sequence ID" value="KAF2708106.1"/>
    <property type="molecule type" value="Genomic_DNA"/>
</dbReference>
<accession>A0A6G1K5F3</accession>
<evidence type="ECO:0000256" key="1">
    <source>
        <dbReference type="SAM" id="MobiDB-lite"/>
    </source>
</evidence>
<name>A0A6G1K5F3_9PLEO</name>
<keyword evidence="3" id="KW-1185">Reference proteome</keyword>
<dbReference type="AlphaFoldDB" id="A0A6G1K5F3"/>
<protein>
    <submittedName>
        <fullName evidence="2">Uncharacterized protein</fullName>
    </submittedName>
</protein>
<gene>
    <name evidence="2" type="ORF">K504DRAFT_299308</name>
</gene>
<feature type="compositionally biased region" description="Low complexity" evidence="1">
    <location>
        <begin position="124"/>
        <end position="146"/>
    </location>
</feature>
<organism evidence="2 3">
    <name type="scientific">Pleomassaria siparia CBS 279.74</name>
    <dbReference type="NCBI Taxonomy" id="1314801"/>
    <lineage>
        <taxon>Eukaryota</taxon>
        <taxon>Fungi</taxon>
        <taxon>Dikarya</taxon>
        <taxon>Ascomycota</taxon>
        <taxon>Pezizomycotina</taxon>
        <taxon>Dothideomycetes</taxon>
        <taxon>Pleosporomycetidae</taxon>
        <taxon>Pleosporales</taxon>
        <taxon>Pleomassariaceae</taxon>
        <taxon>Pleomassaria</taxon>
    </lineage>
</organism>
<evidence type="ECO:0000313" key="2">
    <source>
        <dbReference type="EMBL" id="KAF2708106.1"/>
    </source>
</evidence>
<reference evidence="2" key="1">
    <citation type="journal article" date="2020" name="Stud. Mycol.">
        <title>101 Dothideomycetes genomes: a test case for predicting lifestyles and emergence of pathogens.</title>
        <authorList>
            <person name="Haridas S."/>
            <person name="Albert R."/>
            <person name="Binder M."/>
            <person name="Bloem J."/>
            <person name="Labutti K."/>
            <person name="Salamov A."/>
            <person name="Andreopoulos B."/>
            <person name="Baker S."/>
            <person name="Barry K."/>
            <person name="Bills G."/>
            <person name="Bluhm B."/>
            <person name="Cannon C."/>
            <person name="Castanera R."/>
            <person name="Culley D."/>
            <person name="Daum C."/>
            <person name="Ezra D."/>
            <person name="Gonzalez J."/>
            <person name="Henrissat B."/>
            <person name="Kuo A."/>
            <person name="Liang C."/>
            <person name="Lipzen A."/>
            <person name="Lutzoni F."/>
            <person name="Magnuson J."/>
            <person name="Mondo S."/>
            <person name="Nolan M."/>
            <person name="Ohm R."/>
            <person name="Pangilinan J."/>
            <person name="Park H.-J."/>
            <person name="Ramirez L."/>
            <person name="Alfaro M."/>
            <person name="Sun H."/>
            <person name="Tritt A."/>
            <person name="Yoshinaga Y."/>
            <person name="Zwiers L.-H."/>
            <person name="Turgeon B."/>
            <person name="Goodwin S."/>
            <person name="Spatafora J."/>
            <person name="Crous P."/>
            <person name="Grigoriev I."/>
        </authorList>
    </citation>
    <scope>NUCLEOTIDE SEQUENCE</scope>
    <source>
        <strain evidence="2">CBS 279.74</strain>
    </source>
</reference>
<feature type="compositionally biased region" description="Polar residues" evidence="1">
    <location>
        <begin position="103"/>
        <end position="117"/>
    </location>
</feature>
<evidence type="ECO:0000313" key="3">
    <source>
        <dbReference type="Proteomes" id="UP000799428"/>
    </source>
</evidence>
<feature type="region of interest" description="Disordered" evidence="1">
    <location>
        <begin position="92"/>
        <end position="151"/>
    </location>
</feature>